<dbReference type="NCBIfam" id="TIGR00544">
    <property type="entry name" value="lgt"/>
    <property type="match status" value="1"/>
</dbReference>
<feature type="binding site" evidence="7">
    <location>
        <position position="139"/>
    </location>
    <ligand>
        <name>a 1,2-diacyl-sn-glycero-3-phospho-(1'-sn-glycerol)</name>
        <dbReference type="ChEBI" id="CHEBI:64716"/>
    </ligand>
</feature>
<dbReference type="InterPro" id="IPR001640">
    <property type="entry name" value="Lgt"/>
</dbReference>
<reference evidence="8 9" key="1">
    <citation type="submission" date="2019-07" db="EMBL/GenBank/DDBJ databases">
        <title>Thalassofilum flectens gen. nov., sp. nov., a novel moderate thermophilic anaerobe from a shallow sea hot spring in Kunashir Island (Russia), representing a new family in the order Bacteroidales, and proposal of Thalassofilacea fam. nov.</title>
        <authorList>
            <person name="Kochetkova T.V."/>
            <person name="Podosokorskaya O.A."/>
            <person name="Novikov A."/>
            <person name="Elcheninov A.G."/>
            <person name="Toshchakov S.V."/>
            <person name="Kublanov I.V."/>
        </authorList>
    </citation>
    <scope>NUCLEOTIDE SEQUENCE [LARGE SCALE GENOMIC DNA]</scope>
    <source>
        <strain evidence="8 9">38-H</strain>
    </source>
</reference>
<dbReference type="GO" id="GO:0008961">
    <property type="term" value="F:phosphatidylglycerol-prolipoprotein diacylglyceryl transferase activity"/>
    <property type="evidence" value="ECO:0007669"/>
    <property type="project" value="UniProtKB-UniRule"/>
</dbReference>
<dbReference type="UniPathway" id="UPA00664"/>
<evidence type="ECO:0000256" key="1">
    <source>
        <dbReference type="ARBA" id="ARBA00007150"/>
    </source>
</evidence>
<feature type="transmembrane region" description="Helical" evidence="7">
    <location>
        <begin position="91"/>
        <end position="113"/>
    </location>
</feature>
<comment type="subcellular location">
    <subcellularLocation>
        <location evidence="7">Cell membrane</location>
        <topology evidence="7">Multi-pass membrane protein</topology>
    </subcellularLocation>
</comment>
<dbReference type="GO" id="GO:0005886">
    <property type="term" value="C:plasma membrane"/>
    <property type="evidence" value="ECO:0007669"/>
    <property type="project" value="UniProtKB-SubCell"/>
</dbReference>
<comment type="similarity">
    <text evidence="1 7">Belongs to the Lgt family.</text>
</comment>
<evidence type="ECO:0000256" key="7">
    <source>
        <dbReference type="HAMAP-Rule" id="MF_01147"/>
    </source>
</evidence>
<keyword evidence="3 7" id="KW-0808">Transferase</keyword>
<gene>
    <name evidence="7 8" type="primary">lgt</name>
    <name evidence="8" type="ORF">FHG85_00270</name>
</gene>
<keyword evidence="2 7" id="KW-1003">Cell membrane</keyword>
<proteinExistence type="inferred from homology"/>
<comment type="pathway">
    <text evidence="7">Protein modification; lipoprotein biosynthesis (diacylglyceryl transfer).</text>
</comment>
<accession>A0A7D4CF34</accession>
<sequence>MIGFITWNIDPEIFRLGPLSIRYYGLMWALAFYVGYIIFSRFLKKEKLPQEFLDSLTMYMIVGTVIGARLGHCLFYEPQYYLSNPLEILKIWHGGLASHGAAIGILISLYLFARKQNVPMVYVLDRVVITVAIGGAFIRLGNLMNSEIYGVETTLPWGFIFERNGEILPKHPTQLYEALSYAIIFFILYRIYRKADGKLRDGFVFGIFLILLFGARFLIEYVKEPQVEFEKTMMLNMGQWLSIPFILAGIGFIVYSYLKPNIYIPSEVKPVKNQAKK</sequence>
<keyword evidence="5 7" id="KW-1133">Transmembrane helix</keyword>
<name>A0A7D4CF34_9BACT</name>
<keyword evidence="9" id="KW-1185">Reference proteome</keyword>
<keyword evidence="6 7" id="KW-0472">Membrane</keyword>
<dbReference type="PANTHER" id="PTHR30589:SF0">
    <property type="entry name" value="PHOSPHATIDYLGLYCEROL--PROLIPOPROTEIN DIACYLGLYCERYL TRANSFERASE"/>
    <property type="match status" value="1"/>
</dbReference>
<comment type="function">
    <text evidence="7">Catalyzes the transfer of the diacylglyceryl group from phosphatidylglycerol to the sulfhydryl group of the N-terminal cysteine of a prolipoprotein, the first step in the formation of mature lipoproteins.</text>
</comment>
<dbReference type="HAMAP" id="MF_01147">
    <property type="entry name" value="Lgt"/>
    <property type="match status" value="1"/>
</dbReference>
<dbReference type="EMBL" id="CP041345">
    <property type="protein sequence ID" value="QKG78766.1"/>
    <property type="molecule type" value="Genomic_DNA"/>
</dbReference>
<dbReference type="AlphaFoldDB" id="A0A7D4CF34"/>
<evidence type="ECO:0000256" key="6">
    <source>
        <dbReference type="ARBA" id="ARBA00023136"/>
    </source>
</evidence>
<evidence type="ECO:0000313" key="9">
    <source>
        <dbReference type="Proteomes" id="UP000500961"/>
    </source>
</evidence>
<keyword evidence="8" id="KW-0449">Lipoprotein</keyword>
<feature type="transmembrane region" description="Helical" evidence="7">
    <location>
        <begin position="199"/>
        <end position="219"/>
    </location>
</feature>
<dbReference type="GO" id="GO:0042158">
    <property type="term" value="P:lipoprotein biosynthetic process"/>
    <property type="evidence" value="ECO:0007669"/>
    <property type="project" value="UniProtKB-UniRule"/>
</dbReference>
<feature type="transmembrane region" description="Helical" evidence="7">
    <location>
        <begin position="120"/>
        <end position="140"/>
    </location>
</feature>
<feature type="transmembrane region" description="Helical" evidence="7">
    <location>
        <begin position="21"/>
        <end position="39"/>
    </location>
</feature>
<evidence type="ECO:0000313" key="8">
    <source>
        <dbReference type="EMBL" id="QKG78766.1"/>
    </source>
</evidence>
<dbReference type="Proteomes" id="UP000500961">
    <property type="component" value="Chromosome"/>
</dbReference>
<dbReference type="Pfam" id="PF01790">
    <property type="entry name" value="LGT"/>
    <property type="match status" value="1"/>
</dbReference>
<evidence type="ECO:0000256" key="2">
    <source>
        <dbReference type="ARBA" id="ARBA00022475"/>
    </source>
</evidence>
<comment type="catalytic activity">
    <reaction evidence="7">
        <text>L-cysteinyl-[prolipoprotein] + a 1,2-diacyl-sn-glycero-3-phospho-(1'-sn-glycerol) = an S-1,2-diacyl-sn-glyceryl-L-cysteinyl-[prolipoprotein] + sn-glycerol 1-phosphate + H(+)</text>
        <dbReference type="Rhea" id="RHEA:56712"/>
        <dbReference type="Rhea" id="RHEA-COMP:14679"/>
        <dbReference type="Rhea" id="RHEA-COMP:14680"/>
        <dbReference type="ChEBI" id="CHEBI:15378"/>
        <dbReference type="ChEBI" id="CHEBI:29950"/>
        <dbReference type="ChEBI" id="CHEBI:57685"/>
        <dbReference type="ChEBI" id="CHEBI:64716"/>
        <dbReference type="ChEBI" id="CHEBI:140658"/>
        <dbReference type="EC" id="2.5.1.145"/>
    </reaction>
</comment>
<dbReference type="PANTHER" id="PTHR30589">
    <property type="entry name" value="PROLIPOPROTEIN DIACYLGLYCERYL TRANSFERASE"/>
    <property type="match status" value="1"/>
</dbReference>
<evidence type="ECO:0000256" key="3">
    <source>
        <dbReference type="ARBA" id="ARBA00022679"/>
    </source>
</evidence>
<feature type="transmembrane region" description="Helical" evidence="7">
    <location>
        <begin position="51"/>
        <end position="71"/>
    </location>
</feature>
<protein>
    <recommendedName>
        <fullName evidence="7">Phosphatidylglycerol--prolipoprotein diacylglyceryl transferase</fullName>
        <ecNumber evidence="7">2.5.1.145</ecNumber>
    </recommendedName>
</protein>
<feature type="transmembrane region" description="Helical" evidence="7">
    <location>
        <begin position="175"/>
        <end position="192"/>
    </location>
</feature>
<feature type="transmembrane region" description="Helical" evidence="7">
    <location>
        <begin position="239"/>
        <end position="258"/>
    </location>
</feature>
<evidence type="ECO:0000256" key="4">
    <source>
        <dbReference type="ARBA" id="ARBA00022692"/>
    </source>
</evidence>
<dbReference type="RefSeq" id="WP_173072282.1">
    <property type="nucleotide sequence ID" value="NZ_CP041345.1"/>
</dbReference>
<evidence type="ECO:0000256" key="5">
    <source>
        <dbReference type="ARBA" id="ARBA00022989"/>
    </source>
</evidence>
<dbReference type="KEGG" id="ttz:FHG85_00270"/>
<keyword evidence="4 7" id="KW-0812">Transmembrane</keyword>
<organism evidence="8 9">
    <name type="scientific">Tenuifilum thalassicum</name>
    <dbReference type="NCBI Taxonomy" id="2590900"/>
    <lineage>
        <taxon>Bacteria</taxon>
        <taxon>Pseudomonadati</taxon>
        <taxon>Bacteroidota</taxon>
        <taxon>Bacteroidia</taxon>
        <taxon>Bacteroidales</taxon>
        <taxon>Tenuifilaceae</taxon>
        <taxon>Tenuifilum</taxon>
    </lineage>
</organism>
<dbReference type="EC" id="2.5.1.145" evidence="7"/>